<accession>A0AAX2GZ60</accession>
<name>A0AAX2GZ60_9FLAO</name>
<dbReference type="Proteomes" id="UP000215539">
    <property type="component" value="Chromosome 1"/>
</dbReference>
<keyword evidence="3" id="KW-1185">Reference proteome</keyword>
<dbReference type="RefSeq" id="WP_066428366.1">
    <property type="nucleotide sequence ID" value="NZ_CP014227.1"/>
</dbReference>
<organism evidence="2 4">
    <name type="scientific">Capnocytophaga haemolytica</name>
    <dbReference type="NCBI Taxonomy" id="45243"/>
    <lineage>
        <taxon>Bacteria</taxon>
        <taxon>Pseudomonadati</taxon>
        <taxon>Bacteroidota</taxon>
        <taxon>Flavobacteriia</taxon>
        <taxon>Flavobacteriales</taxon>
        <taxon>Flavobacteriaceae</taxon>
        <taxon>Capnocytophaga</taxon>
    </lineage>
</organism>
<dbReference type="KEGG" id="chg:AXF12_03500"/>
<reference evidence="2 4" key="2">
    <citation type="submission" date="2017-06" db="EMBL/GenBank/DDBJ databases">
        <authorList>
            <consortium name="Pathogen Informatics"/>
        </authorList>
    </citation>
    <scope>NUCLEOTIDE SEQUENCE [LARGE SCALE GENOMIC DNA]</scope>
    <source>
        <strain evidence="2 4">NCTC12947</strain>
    </source>
</reference>
<sequence>MKNIAIQPELLPALYLSYIENTDRKEVQLGRYNTFTLYTLEELFEEISVDERKNIELYLVREYAQTMQEVGIEFEEGEQKLLAHSLTIGYDNTEALFIDEREVDSPLYVYYPDGGDIEKKKKRVSQLK</sequence>
<dbReference type="EMBL" id="CP014227">
    <property type="protein sequence ID" value="AMD84672.1"/>
    <property type="molecule type" value="Genomic_DNA"/>
</dbReference>
<gene>
    <name evidence="1" type="ORF">AXF12_03500</name>
    <name evidence="2" type="ORF">SAMEA44541418_01039</name>
</gene>
<evidence type="ECO:0000313" key="2">
    <source>
        <dbReference type="EMBL" id="SNV08522.1"/>
    </source>
</evidence>
<proteinExistence type="predicted"/>
<dbReference type="EMBL" id="LT906449">
    <property type="protein sequence ID" value="SNV08522.1"/>
    <property type="molecule type" value="Genomic_DNA"/>
</dbReference>
<evidence type="ECO:0000313" key="4">
    <source>
        <dbReference type="Proteomes" id="UP000215539"/>
    </source>
</evidence>
<reference evidence="1 3" key="1">
    <citation type="submission" date="2016-02" db="EMBL/GenBank/DDBJ databases">
        <authorList>
            <person name="Holder M.E."/>
            <person name="Ajami N.J."/>
            <person name="Petrosino J.F."/>
        </authorList>
    </citation>
    <scope>NUCLEOTIDE SEQUENCE [LARGE SCALE GENOMIC DNA]</scope>
    <source>
        <strain evidence="1 3">CCUG 32990</strain>
    </source>
</reference>
<protein>
    <submittedName>
        <fullName evidence="2">Uncharacterized protein</fullName>
    </submittedName>
</protein>
<dbReference type="AlphaFoldDB" id="A0AAX2GZ60"/>
<evidence type="ECO:0000313" key="3">
    <source>
        <dbReference type="Proteomes" id="UP000065822"/>
    </source>
</evidence>
<dbReference type="Proteomes" id="UP000065822">
    <property type="component" value="Chromosome"/>
</dbReference>
<evidence type="ECO:0000313" key="1">
    <source>
        <dbReference type="EMBL" id="AMD84672.1"/>
    </source>
</evidence>